<gene>
    <name evidence="2" type="ORF">SKAU_G00234720</name>
</gene>
<protein>
    <submittedName>
        <fullName evidence="2">Uncharacterized protein</fullName>
    </submittedName>
</protein>
<keyword evidence="3" id="KW-1185">Reference proteome</keyword>
<evidence type="ECO:0000256" key="1">
    <source>
        <dbReference type="SAM" id="MobiDB-lite"/>
    </source>
</evidence>
<reference evidence="2" key="1">
    <citation type="journal article" date="2023" name="Science">
        <title>Genome structures resolve the early diversification of teleost fishes.</title>
        <authorList>
            <person name="Parey E."/>
            <person name="Louis A."/>
            <person name="Montfort J."/>
            <person name="Bouchez O."/>
            <person name="Roques C."/>
            <person name="Iampietro C."/>
            <person name="Lluch J."/>
            <person name="Castinel A."/>
            <person name="Donnadieu C."/>
            <person name="Desvignes T."/>
            <person name="Floi Bucao C."/>
            <person name="Jouanno E."/>
            <person name="Wen M."/>
            <person name="Mejri S."/>
            <person name="Dirks R."/>
            <person name="Jansen H."/>
            <person name="Henkel C."/>
            <person name="Chen W.J."/>
            <person name="Zahm M."/>
            <person name="Cabau C."/>
            <person name="Klopp C."/>
            <person name="Thompson A.W."/>
            <person name="Robinson-Rechavi M."/>
            <person name="Braasch I."/>
            <person name="Lecointre G."/>
            <person name="Bobe J."/>
            <person name="Postlethwait J.H."/>
            <person name="Berthelot C."/>
            <person name="Roest Crollius H."/>
            <person name="Guiguen Y."/>
        </authorList>
    </citation>
    <scope>NUCLEOTIDE SEQUENCE</scope>
    <source>
        <strain evidence="2">WJC10195</strain>
    </source>
</reference>
<feature type="compositionally biased region" description="Acidic residues" evidence="1">
    <location>
        <begin position="17"/>
        <end position="27"/>
    </location>
</feature>
<feature type="region of interest" description="Disordered" evidence="1">
    <location>
        <begin position="1"/>
        <end position="32"/>
    </location>
</feature>
<sequence>MQGDGLSNDGDATEATLDTEMDEDEPTGEQVENQELSVELDLVVHGHVLRSVRSFCEDMSPTITELHLTESEWEDISNLVCALKPADIATKCLQSDQLTAEFELLFHKIGSITNVLNLLTTNHPMKHTVCHLQHALSTTRRLTFNQNVAKLLDFVLERQNPYSVMVNVPVPLHNLLTKLAVDREVAAHLINCLKNGERVYCSYRRERLVEKTKKMSTTISKRKLPQFNEQPPKTPATILKEQKELSSKDMAEAHRSMDIAKKRGMNLRQILTHNVLSASPLFDGDLPAHVNKSKLVGEIEPGLDLTQWSQKSTLATHVVVDFMSKMRQMPLAQFPTLGAVINAIITSASCLCQESDFIHLILDSYIEMSLKEGERMRRTDSTTGIDIIGMNRDTPIPQQLDKFWASEENKRNLQLLVRDMVCNRACGNATIIVSSVVSDDEVLPAKAAGGEEFPNLLNWIEEADARLVVHVEWAVCVKQCKRVVIVSNDTDTFALLLYYTPYFQALGMKEIWQQYGTGEKRRMLPLHQAVSQLGAPLAKTVIKAHILTGDDCMSKVGTKHAAMASDPVQYLTNFGEADTLSEQDTALAEKYLVPVWAGARSTTTAETFDHLENYTSARAGIDALPPTSSVIRGHIHRGAFLVHRACQLLATADECEARLEPMEHGWEKHFGTLLPSKCLKPLPPSLLTICKCAGKCDTRRCGCRSAGALCIIFCHGKIDNPSCKNLSH</sequence>
<dbReference type="Proteomes" id="UP001152622">
    <property type="component" value="Chromosome 8"/>
</dbReference>
<name>A0A9Q1F6S0_SYNKA</name>
<evidence type="ECO:0000313" key="3">
    <source>
        <dbReference type="Proteomes" id="UP001152622"/>
    </source>
</evidence>
<organism evidence="2 3">
    <name type="scientific">Synaphobranchus kaupii</name>
    <name type="common">Kaup's arrowtooth eel</name>
    <dbReference type="NCBI Taxonomy" id="118154"/>
    <lineage>
        <taxon>Eukaryota</taxon>
        <taxon>Metazoa</taxon>
        <taxon>Chordata</taxon>
        <taxon>Craniata</taxon>
        <taxon>Vertebrata</taxon>
        <taxon>Euteleostomi</taxon>
        <taxon>Actinopterygii</taxon>
        <taxon>Neopterygii</taxon>
        <taxon>Teleostei</taxon>
        <taxon>Anguilliformes</taxon>
        <taxon>Synaphobranchidae</taxon>
        <taxon>Synaphobranchus</taxon>
    </lineage>
</organism>
<accession>A0A9Q1F6S0</accession>
<dbReference type="AlphaFoldDB" id="A0A9Q1F6S0"/>
<comment type="caution">
    <text evidence="2">The sequence shown here is derived from an EMBL/GenBank/DDBJ whole genome shotgun (WGS) entry which is preliminary data.</text>
</comment>
<dbReference type="OrthoDB" id="6782145at2759"/>
<proteinExistence type="predicted"/>
<dbReference type="EMBL" id="JAINUF010000008">
    <property type="protein sequence ID" value="KAJ8351996.1"/>
    <property type="molecule type" value="Genomic_DNA"/>
</dbReference>
<evidence type="ECO:0000313" key="2">
    <source>
        <dbReference type="EMBL" id="KAJ8351996.1"/>
    </source>
</evidence>